<evidence type="ECO:0000313" key="4">
    <source>
        <dbReference type="EMBL" id="KAJ8335262.1"/>
    </source>
</evidence>
<keyword evidence="5" id="KW-1185">Reference proteome</keyword>
<dbReference type="SUPFAM" id="SSF52540">
    <property type="entry name" value="P-loop containing nucleoside triphosphate hydrolases"/>
    <property type="match status" value="1"/>
</dbReference>
<dbReference type="Gene3D" id="3.40.50.300">
    <property type="entry name" value="P-loop containing nucleotide triphosphate hydrolases"/>
    <property type="match status" value="1"/>
</dbReference>
<dbReference type="Pfam" id="PF00735">
    <property type="entry name" value="Septin"/>
    <property type="match status" value="1"/>
</dbReference>
<dbReference type="PANTHER" id="PTHR32046">
    <property type="entry name" value="G DOMAIN-CONTAINING PROTEIN"/>
    <property type="match status" value="1"/>
</dbReference>
<name>A0A9Q1EAK0_SYNKA</name>
<dbReference type="PROSITE" id="PS00675">
    <property type="entry name" value="SIGMA54_INTERACT_1"/>
    <property type="match status" value="1"/>
</dbReference>
<feature type="domain" description="Septin-type G" evidence="3">
    <location>
        <begin position="68"/>
        <end position="148"/>
    </location>
</feature>
<comment type="similarity">
    <text evidence="1">Belongs to the TRAFAC class TrmE-Era-EngA-EngB-Septin-like GTPase superfamily. Septin GTPase family.</text>
</comment>
<evidence type="ECO:0000256" key="1">
    <source>
        <dbReference type="RuleBase" id="RU004560"/>
    </source>
</evidence>
<evidence type="ECO:0000313" key="5">
    <source>
        <dbReference type="Proteomes" id="UP001152622"/>
    </source>
</evidence>
<gene>
    <name evidence="4" type="ORF">SKAU_G00409010</name>
</gene>
<keyword evidence="1" id="KW-0342">GTP-binding</keyword>
<evidence type="ECO:0000259" key="3">
    <source>
        <dbReference type="Pfam" id="PF00735"/>
    </source>
</evidence>
<dbReference type="Proteomes" id="UP001152622">
    <property type="component" value="Chromosome 21"/>
</dbReference>
<feature type="coiled-coil region" evidence="2">
    <location>
        <begin position="437"/>
        <end position="464"/>
    </location>
</feature>
<reference evidence="4" key="1">
    <citation type="journal article" date="2023" name="Science">
        <title>Genome structures resolve the early diversification of teleost fishes.</title>
        <authorList>
            <person name="Parey E."/>
            <person name="Louis A."/>
            <person name="Montfort J."/>
            <person name="Bouchez O."/>
            <person name="Roques C."/>
            <person name="Iampietro C."/>
            <person name="Lluch J."/>
            <person name="Castinel A."/>
            <person name="Donnadieu C."/>
            <person name="Desvignes T."/>
            <person name="Floi Bucao C."/>
            <person name="Jouanno E."/>
            <person name="Wen M."/>
            <person name="Mejri S."/>
            <person name="Dirks R."/>
            <person name="Jansen H."/>
            <person name="Henkel C."/>
            <person name="Chen W.J."/>
            <person name="Zahm M."/>
            <person name="Cabau C."/>
            <person name="Klopp C."/>
            <person name="Thompson A.W."/>
            <person name="Robinson-Rechavi M."/>
            <person name="Braasch I."/>
            <person name="Lecointre G."/>
            <person name="Bobe J."/>
            <person name="Postlethwait J.H."/>
            <person name="Berthelot C."/>
            <person name="Roest Crollius H."/>
            <person name="Guiguen Y."/>
        </authorList>
    </citation>
    <scope>NUCLEOTIDE SEQUENCE</scope>
    <source>
        <strain evidence="4">WJC10195</strain>
    </source>
</reference>
<dbReference type="InterPro" id="IPR030379">
    <property type="entry name" value="G_SEPTIN_dom"/>
</dbReference>
<dbReference type="EMBL" id="JAINUF010000021">
    <property type="protein sequence ID" value="KAJ8335262.1"/>
    <property type="molecule type" value="Genomic_DNA"/>
</dbReference>
<evidence type="ECO:0000256" key="2">
    <source>
        <dbReference type="SAM" id="Coils"/>
    </source>
</evidence>
<dbReference type="OrthoDB" id="8954335at2759"/>
<keyword evidence="2" id="KW-0175">Coiled coil</keyword>
<keyword evidence="1" id="KW-0547">Nucleotide-binding</keyword>
<comment type="caution">
    <text evidence="4">The sequence shown here is derived from an EMBL/GenBank/DDBJ whole genome shotgun (WGS) entry which is preliminary data.</text>
</comment>
<dbReference type="AlphaFoldDB" id="A0A9Q1EAK0"/>
<organism evidence="4 5">
    <name type="scientific">Synaphobranchus kaupii</name>
    <name type="common">Kaup's arrowtooth eel</name>
    <dbReference type="NCBI Taxonomy" id="118154"/>
    <lineage>
        <taxon>Eukaryota</taxon>
        <taxon>Metazoa</taxon>
        <taxon>Chordata</taxon>
        <taxon>Craniata</taxon>
        <taxon>Vertebrata</taxon>
        <taxon>Euteleostomi</taxon>
        <taxon>Actinopterygii</taxon>
        <taxon>Neopterygii</taxon>
        <taxon>Teleostei</taxon>
        <taxon>Anguilliformes</taxon>
        <taxon>Synaphobranchidae</taxon>
        <taxon>Synaphobranchus</taxon>
    </lineage>
</organism>
<sequence length="518" mass="59353">MAECYTSSSMTREESTSKWSDVIKNSKLIATEPMKIYVLNTVKKELSEDGLVRKYTFGKKDNKQRNRTIMLVGQTGTGKSALINMMLNYMLVVKWEDNVRFQIIPDEGERLQTQSQTSAITAYEIFGLEDLSLPFSLTVIDTPGYGDTKGPETDKSIAQNLYTLFNSSNGVQQIDAACLVVKASENRLSAKEIYIFESILSIFGKNMEKNLMALITFSDWTPPSNALLAVTASGVPFPKDENDEHVHFLFNNLPLQKPAKKYEKAYKTGWDNGTESLSEFFQALDQMETESLKMTENVLKERRRLEVSIHSLESQIQVADMRHKEVEDHRKTLEMHREDMMKNNNFQYKYNAVVLELVVANESATICPKCEVNCHYPGCSWVTNLSWCSAMKRNFCTICPEKCSYKVHKKGDQVYMPKLKEITLTFEDKKKKAEGIILTAEQVMAEIQQQVKDAEDEKNKLVEKSYLSIVKLKELALKFITEPVRQSILKLINCPKKDNKKDMVENLEKMLKETRKET</sequence>
<dbReference type="GO" id="GO:0005525">
    <property type="term" value="F:GTP binding"/>
    <property type="evidence" value="ECO:0007669"/>
    <property type="project" value="UniProtKB-KW"/>
</dbReference>
<proteinExistence type="inferred from homology"/>
<accession>A0A9Q1EAK0</accession>
<protein>
    <recommendedName>
        <fullName evidence="3">Septin-type G domain-containing protein</fullName>
    </recommendedName>
</protein>
<dbReference type="InterPro" id="IPR025662">
    <property type="entry name" value="Sigma_54_int_dom_ATP-bd_1"/>
</dbReference>
<dbReference type="InterPro" id="IPR027417">
    <property type="entry name" value="P-loop_NTPase"/>
</dbReference>
<dbReference type="PANTHER" id="PTHR32046:SF11">
    <property type="entry name" value="IMMUNE-ASSOCIATED NUCLEOTIDE-BINDING PROTEIN 10-LIKE"/>
    <property type="match status" value="1"/>
</dbReference>